<dbReference type="InterPro" id="IPR000965">
    <property type="entry name" value="GPR_dom"/>
</dbReference>
<evidence type="ECO:0000259" key="8">
    <source>
        <dbReference type="Pfam" id="PF00171"/>
    </source>
</evidence>
<dbReference type="UniPathway" id="UPA00098">
    <property type="reaction ID" value="UER00360"/>
</dbReference>
<dbReference type="Gene3D" id="3.40.605.10">
    <property type="entry name" value="Aldehyde Dehydrogenase, Chain A, domain 1"/>
    <property type="match status" value="1"/>
</dbReference>
<dbReference type="PROSITE" id="PS01223">
    <property type="entry name" value="PROA"/>
    <property type="match status" value="1"/>
</dbReference>
<dbReference type="Gene3D" id="3.40.309.10">
    <property type="entry name" value="Aldehyde Dehydrogenase, Chain A, domain 2"/>
    <property type="match status" value="1"/>
</dbReference>
<dbReference type="GO" id="GO:0050661">
    <property type="term" value="F:NADP binding"/>
    <property type="evidence" value="ECO:0007669"/>
    <property type="project" value="InterPro"/>
</dbReference>
<dbReference type="InterPro" id="IPR016162">
    <property type="entry name" value="Ald_DH_N"/>
</dbReference>
<comment type="caution">
    <text evidence="9">The sequence shown here is derived from an EMBL/GenBank/DDBJ whole genome shotgun (WGS) entry which is preliminary data.</text>
</comment>
<dbReference type="InterPro" id="IPR020593">
    <property type="entry name" value="G-glutamylP_reductase_CS"/>
</dbReference>
<dbReference type="NCBIfam" id="NF001221">
    <property type="entry name" value="PRK00197.1"/>
    <property type="match status" value="1"/>
</dbReference>
<gene>
    <name evidence="7 9" type="primary">proA</name>
    <name evidence="9" type="ORF">ACMU_07210</name>
</gene>
<reference evidence="9 10" key="1">
    <citation type="submission" date="2014-03" db="EMBL/GenBank/DDBJ databases">
        <title>Draft Genome Sequence of Actibacterium mucosum KCTC 23349, a Marine Alphaproteobacterium with Complex Ionic Requirements Isolated from Mediterranean Seawater at Malvarrosa Beach, Valencia, Spain.</title>
        <authorList>
            <person name="Arahal D.R."/>
            <person name="Shao Z."/>
            <person name="Lai Q."/>
            <person name="Pujalte M.J."/>
        </authorList>
    </citation>
    <scope>NUCLEOTIDE SEQUENCE [LARGE SCALE GENOMIC DNA]</scope>
    <source>
        <strain evidence="9 10">KCTC 23349</strain>
    </source>
</reference>
<dbReference type="CDD" id="cd07079">
    <property type="entry name" value="ALDH_F18-19_ProA-GPR"/>
    <property type="match status" value="1"/>
</dbReference>
<evidence type="ECO:0000256" key="2">
    <source>
        <dbReference type="ARBA" id="ARBA00022605"/>
    </source>
</evidence>
<dbReference type="OrthoDB" id="9809970at2"/>
<evidence type="ECO:0000256" key="1">
    <source>
        <dbReference type="ARBA" id="ARBA00004985"/>
    </source>
</evidence>
<keyword evidence="7" id="KW-0963">Cytoplasm</keyword>
<keyword evidence="3 7" id="KW-0641">Proline biosynthesis</keyword>
<evidence type="ECO:0000256" key="7">
    <source>
        <dbReference type="HAMAP-Rule" id="MF_00412"/>
    </source>
</evidence>
<dbReference type="EC" id="1.2.1.41" evidence="7"/>
<keyword evidence="10" id="KW-1185">Reference proteome</keyword>
<dbReference type="Pfam" id="PF00171">
    <property type="entry name" value="Aldedh"/>
    <property type="match status" value="1"/>
</dbReference>
<dbReference type="AlphaFoldDB" id="A0A037ZM45"/>
<dbReference type="InterPro" id="IPR016163">
    <property type="entry name" value="Ald_DH_C"/>
</dbReference>
<dbReference type="HAMAP" id="MF_00412">
    <property type="entry name" value="ProA"/>
    <property type="match status" value="1"/>
</dbReference>
<comment type="function">
    <text evidence="7">Catalyzes the NADPH-dependent reduction of L-glutamate 5-phosphate into L-glutamate 5-semialdehyde and phosphate. The product spontaneously undergoes cyclization to form 1-pyrroline-5-carboxylate.</text>
</comment>
<dbReference type="GO" id="GO:0005737">
    <property type="term" value="C:cytoplasm"/>
    <property type="evidence" value="ECO:0007669"/>
    <property type="project" value="UniProtKB-SubCell"/>
</dbReference>
<feature type="domain" description="Aldehyde dehydrogenase" evidence="8">
    <location>
        <begin position="16"/>
        <end position="286"/>
    </location>
</feature>
<dbReference type="Proteomes" id="UP000026249">
    <property type="component" value="Unassembled WGS sequence"/>
</dbReference>
<dbReference type="RefSeq" id="WP_035256998.1">
    <property type="nucleotide sequence ID" value="NZ_JFKE01000002.1"/>
</dbReference>
<comment type="similarity">
    <text evidence="7">Belongs to the gamma-glutamyl phosphate reductase family.</text>
</comment>
<dbReference type="STRING" id="1454373.ACMU_07210"/>
<dbReference type="SUPFAM" id="SSF53720">
    <property type="entry name" value="ALDH-like"/>
    <property type="match status" value="1"/>
</dbReference>
<keyword evidence="5 7" id="KW-0560">Oxidoreductase</keyword>
<comment type="subcellular location">
    <subcellularLocation>
        <location evidence="7">Cytoplasm</location>
    </subcellularLocation>
</comment>
<name>A0A037ZM45_9RHOB</name>
<dbReference type="EMBL" id="JFKE01000002">
    <property type="protein sequence ID" value="KAJ56719.1"/>
    <property type="molecule type" value="Genomic_DNA"/>
</dbReference>
<evidence type="ECO:0000313" key="9">
    <source>
        <dbReference type="EMBL" id="KAJ56719.1"/>
    </source>
</evidence>
<accession>A0A037ZM45</accession>
<comment type="catalytic activity">
    <reaction evidence="6 7">
        <text>L-glutamate 5-semialdehyde + phosphate + NADP(+) = L-glutamyl 5-phosphate + NADPH + H(+)</text>
        <dbReference type="Rhea" id="RHEA:19541"/>
        <dbReference type="ChEBI" id="CHEBI:15378"/>
        <dbReference type="ChEBI" id="CHEBI:43474"/>
        <dbReference type="ChEBI" id="CHEBI:57783"/>
        <dbReference type="ChEBI" id="CHEBI:58066"/>
        <dbReference type="ChEBI" id="CHEBI:58274"/>
        <dbReference type="ChEBI" id="CHEBI:58349"/>
        <dbReference type="EC" id="1.2.1.41"/>
    </reaction>
</comment>
<proteinExistence type="inferred from homology"/>
<dbReference type="GO" id="GO:0004350">
    <property type="term" value="F:glutamate-5-semialdehyde dehydrogenase activity"/>
    <property type="evidence" value="ECO:0007669"/>
    <property type="project" value="UniProtKB-UniRule"/>
</dbReference>
<dbReference type="PANTHER" id="PTHR11063">
    <property type="entry name" value="GLUTAMATE SEMIALDEHYDE DEHYDROGENASE"/>
    <property type="match status" value="1"/>
</dbReference>
<comment type="pathway">
    <text evidence="1 7">Amino-acid biosynthesis; L-proline biosynthesis; L-glutamate 5-semialdehyde from L-glutamate: step 2/2.</text>
</comment>
<evidence type="ECO:0000256" key="6">
    <source>
        <dbReference type="ARBA" id="ARBA00049024"/>
    </source>
</evidence>
<sequence length="421" mass="44568">MKDMENIPQMMAELGARARAAAADLAFAPAEVKQHALEAAADAVWARRDEIIAANAKDMEFGRDKGLSPAMMDRLMLDEARIQGMCDGLRNVAAQADPVGAVMAEWDQPTGLNIRRVRTPLGVIGVIYESRPNVTADAGALCLKAGNAVILRGGSESFHSAGLIHACLQDGLRAAGLPEDAIQRVPTRDRAAVAEMLTMTDTIDVIVPRGGKGLVGLVQREARVPVFAHLEGIVHIFVDAAADADKARKVVLNAKTRRTGICGAAECLLIHRQIADGLGAQLIADLVAAGVRVHAGAGLDHLPGVQAATDDDWGREYLDMDIAVKLVDDVQGAIAHIRDFGSNHTDCVITEDDTVAATFFQRLDSAILMRNASTQFADGGEFGMGAEIGIATGKMHARGPVGAEQLTSFKYLVEGDGTTRA</sequence>
<organism evidence="9 10">
    <name type="scientific">Actibacterium mucosum KCTC 23349</name>
    <dbReference type="NCBI Taxonomy" id="1454373"/>
    <lineage>
        <taxon>Bacteria</taxon>
        <taxon>Pseudomonadati</taxon>
        <taxon>Pseudomonadota</taxon>
        <taxon>Alphaproteobacteria</taxon>
        <taxon>Rhodobacterales</taxon>
        <taxon>Roseobacteraceae</taxon>
        <taxon>Actibacterium</taxon>
    </lineage>
</organism>
<dbReference type="NCBIfam" id="TIGR00407">
    <property type="entry name" value="proA"/>
    <property type="match status" value="1"/>
</dbReference>
<evidence type="ECO:0000256" key="3">
    <source>
        <dbReference type="ARBA" id="ARBA00022650"/>
    </source>
</evidence>
<dbReference type="InterPro" id="IPR012134">
    <property type="entry name" value="Glu-5-SA_DH"/>
</dbReference>
<evidence type="ECO:0000313" key="10">
    <source>
        <dbReference type="Proteomes" id="UP000026249"/>
    </source>
</evidence>
<dbReference type="InterPro" id="IPR015590">
    <property type="entry name" value="Aldehyde_DH_dom"/>
</dbReference>
<dbReference type="GO" id="GO:0055129">
    <property type="term" value="P:L-proline biosynthetic process"/>
    <property type="evidence" value="ECO:0007669"/>
    <property type="project" value="UniProtKB-UniRule"/>
</dbReference>
<keyword evidence="2 7" id="KW-0028">Amino-acid biosynthesis</keyword>
<evidence type="ECO:0000256" key="5">
    <source>
        <dbReference type="ARBA" id="ARBA00023002"/>
    </source>
</evidence>
<dbReference type="PIRSF" id="PIRSF000151">
    <property type="entry name" value="GPR"/>
    <property type="match status" value="1"/>
</dbReference>
<protein>
    <recommendedName>
        <fullName evidence="7">Gamma-glutamyl phosphate reductase</fullName>
        <shortName evidence="7">GPR</shortName>
        <ecNumber evidence="7">1.2.1.41</ecNumber>
    </recommendedName>
    <alternativeName>
        <fullName evidence="7">Glutamate-5-semialdehyde dehydrogenase</fullName>
    </alternativeName>
    <alternativeName>
        <fullName evidence="7">Glutamyl-gamma-semialdehyde dehydrogenase</fullName>
        <shortName evidence="7">GSA dehydrogenase</shortName>
    </alternativeName>
</protein>
<dbReference type="InterPro" id="IPR016161">
    <property type="entry name" value="Ald_DH/histidinol_DH"/>
</dbReference>
<evidence type="ECO:0000256" key="4">
    <source>
        <dbReference type="ARBA" id="ARBA00022857"/>
    </source>
</evidence>
<dbReference type="PANTHER" id="PTHR11063:SF8">
    <property type="entry name" value="DELTA-1-PYRROLINE-5-CARBOXYLATE SYNTHASE"/>
    <property type="match status" value="1"/>
</dbReference>
<keyword evidence="4 7" id="KW-0521">NADP</keyword>